<protein>
    <submittedName>
        <fullName evidence="1">Uncharacterized protein</fullName>
    </submittedName>
</protein>
<dbReference type="PANTHER" id="PTHR36109">
    <property type="entry name" value="MEMBRANE PROTEIN-RELATED"/>
    <property type="match status" value="1"/>
</dbReference>
<dbReference type="AlphaFoldDB" id="A0A0S2DNJ0"/>
<gene>
    <name evidence="1" type="ORF">GLE_4363</name>
</gene>
<dbReference type="InterPro" id="IPR052948">
    <property type="entry name" value="Low_temp-induced_all0457"/>
</dbReference>
<dbReference type="KEGG" id="lez:GLE_4363"/>
<proteinExistence type="predicted"/>
<dbReference type="STRING" id="69.GLE_4363"/>
<organism evidence="1 2">
    <name type="scientific">Lysobacter enzymogenes</name>
    <dbReference type="NCBI Taxonomy" id="69"/>
    <lineage>
        <taxon>Bacteria</taxon>
        <taxon>Pseudomonadati</taxon>
        <taxon>Pseudomonadota</taxon>
        <taxon>Gammaproteobacteria</taxon>
        <taxon>Lysobacterales</taxon>
        <taxon>Lysobacteraceae</taxon>
        <taxon>Lysobacter</taxon>
    </lineage>
</organism>
<dbReference type="EMBL" id="CP013140">
    <property type="protein sequence ID" value="ALN59704.1"/>
    <property type="molecule type" value="Genomic_DNA"/>
</dbReference>
<accession>A0A0S2DNJ0</accession>
<evidence type="ECO:0000313" key="1">
    <source>
        <dbReference type="EMBL" id="ALN59704.1"/>
    </source>
</evidence>
<dbReference type="PATRIC" id="fig|69.6.peg.4302"/>
<dbReference type="PANTHER" id="PTHR36109:SF2">
    <property type="entry name" value="MEMBRANE PROTEIN"/>
    <property type="match status" value="1"/>
</dbReference>
<dbReference type="OrthoDB" id="6023910at2"/>
<name>A0A0S2DNJ0_LYSEN</name>
<reference evidence="1 2" key="1">
    <citation type="submission" date="2015-11" db="EMBL/GenBank/DDBJ databases">
        <title>Genome sequences of Lysobacter enzymogenes strain C3 and Lysobacter antibioticus ATCC 29479.</title>
        <authorList>
            <person name="Kobayashi D.Y."/>
        </authorList>
    </citation>
    <scope>NUCLEOTIDE SEQUENCE [LARGE SCALE GENOMIC DNA]</scope>
    <source>
        <strain evidence="1 2">C3</strain>
    </source>
</reference>
<dbReference type="Proteomes" id="UP000061569">
    <property type="component" value="Chromosome"/>
</dbReference>
<evidence type="ECO:0000313" key="2">
    <source>
        <dbReference type="Proteomes" id="UP000061569"/>
    </source>
</evidence>
<sequence>MKTRHVFSTPDLASAQAAMDAAREAGVRDDDILLIARSDIELESIPDERKEADTDLMPAALRGAGYGGAAGLLAGLLAVVVTPIGLTVAGTAAALAAGAMVGCWASALVGSSLPDPIRRKFDAHIRGGRILVVIDGDRELLGQAEARVLARAEGVELLPFDAPKALA</sequence>